<organism evidence="15 16">
    <name type="scientific">Putridiphycobacter roseus</name>
    <dbReference type="NCBI Taxonomy" id="2219161"/>
    <lineage>
        <taxon>Bacteria</taxon>
        <taxon>Pseudomonadati</taxon>
        <taxon>Bacteroidota</taxon>
        <taxon>Flavobacteriia</taxon>
        <taxon>Flavobacteriales</taxon>
        <taxon>Crocinitomicaceae</taxon>
        <taxon>Putridiphycobacter</taxon>
    </lineage>
</organism>
<evidence type="ECO:0000313" key="15">
    <source>
        <dbReference type="EMBL" id="PZE16927.1"/>
    </source>
</evidence>
<evidence type="ECO:0000256" key="2">
    <source>
        <dbReference type="ARBA" id="ARBA00022679"/>
    </source>
</evidence>
<dbReference type="Gene3D" id="3.90.1110.10">
    <property type="entry name" value="RNA polymerase Rpb2, domain 2"/>
    <property type="match status" value="1"/>
</dbReference>
<protein>
    <recommendedName>
        <fullName evidence="6 8">DNA-directed RNA polymerase subunit beta</fullName>
        <shortName evidence="6">RNAP subunit beta</shortName>
        <ecNumber evidence="6 8">2.7.7.6</ecNumber>
    </recommendedName>
    <alternativeName>
        <fullName evidence="6">RNA polymerase subunit beta</fullName>
    </alternativeName>
    <alternativeName>
        <fullName evidence="6">Transcriptase subunit beta</fullName>
    </alternativeName>
</protein>
<evidence type="ECO:0000259" key="14">
    <source>
        <dbReference type="Pfam" id="PF10385"/>
    </source>
</evidence>
<dbReference type="SUPFAM" id="SSF64484">
    <property type="entry name" value="beta and beta-prime subunits of DNA dependent RNA-polymerase"/>
    <property type="match status" value="1"/>
</dbReference>
<evidence type="ECO:0000259" key="11">
    <source>
        <dbReference type="Pfam" id="PF04561"/>
    </source>
</evidence>
<dbReference type="InterPro" id="IPR007120">
    <property type="entry name" value="DNA-dir_RNAP_su2_dom"/>
</dbReference>
<sequence>MVTNNNITERIDFSSLSARFQYPDFLDIQLESFRKFFQLETTPENKNEEGLHRVFSENFPITDTRNQFVLEFLDYFIDPPRYTIEECIDRGLTYSVPLKAKLKLYCTDPEHEDFETIVQDVYLGTIPYMTPKGSFVVNGAERVIVSQLHRSPGVFFGQSRHANGTKLYSARIIPFKGSWIEFATDINSVMYAYIDRKKKLPVTTLFRAIGYESDKDILEIFDLADEVKVSKSGLKKVLGRKLAARVLKTWIEDFVDEDTGEVVSIERNEVVLDRETILEEEHIELIVDANTKNIILHKEDVNSADYAIIYNTLQKDTSNSQKEAVEHIYRQLRNAEPPDFETARNVFDKLFFSDTRYDLGEVGRYRINKKLGLDTDIEQKVLTKEDIILIIKYLIELINSKAEIDDIDHLSNRRVRTVGEQLNNQFGVGLARMARTIRERMNVRDNEVFTPIDLINAKTLSSVINSFFGTNQLSQFMDQTNPLSEVTHKRRLSALGPGGLSRERAGFEVRDVHYTHYGRLCTIETPEGPNIGLISSLCVYAKINNLGFIETPYWQVEDGKVDVSKAPIYLSAEEEEGKLIAQADKDLDAKGGFKGEKIKARLEGDFPVIEPKQLDLMDVGSNQIASIAASSIPFLEHDDANRALMGSNMQRQAVPLLKPNSPIVGTGIEKLVARDSRVLINSEGEGVVEYVDANEIKIRYDLSEEDRLVSFEGDVKTYKLVKFQKTNQSTSMNLRPIVEKGQRVYKDQVLCEGFATQAGELALGQNLKVAFMPWKGYNFEDAIVISEKVVRDDIFTSVHIDEYSVDVRDTKRGVEELTADIPNVSEEATKDLDENGIIRIGAEIREGDILIGKITPKGETDPSPEEKLLRAIFGDKAGDVKDASLKASPSLRGVVIDKKLFSRAIKDRTQKAKDKPILAELDAEYDKAAAELKLNLIEKLLMILDGHKSNGVFNNFKEEILKKGIKFSEKNLMTVDFSIVSPYEWTKDDHINKLIQRVLHNFNIKANDLLGIFKRKKFQIAVGDELPNGIVKMAKVYVAKKRKLKVGDKMAGRHGNKGIVANIVRQEDMPFLDDGTPVDIVLNPLGVPSRMNLGQIYETVLGWAGEKLGVKFATPIFDGATIPEINSYTDKAGLPRFGKTHLIDGGTGKRFDQPATVGVIYMLKLGHMVDDKMHARSIGPYSLITQQPLGGKAQFGGQRFGEMEVWALEAYGASNILREILTIKSDDVIGRAKAYESIVKGEPFQEPGIPESFNVLLNELAGLGLNITLD</sequence>
<keyword evidence="2 6" id="KW-0808">Transferase</keyword>
<dbReference type="InterPro" id="IPR042107">
    <property type="entry name" value="DNA-dir_RNA_pol_bsu_ext_1_sf"/>
</dbReference>
<dbReference type="Gene3D" id="2.40.270.10">
    <property type="entry name" value="DNA-directed RNA polymerase, subunit 2, domain 6"/>
    <property type="match status" value="2"/>
</dbReference>
<dbReference type="InterPro" id="IPR007642">
    <property type="entry name" value="RNA_pol_Rpb2_2"/>
</dbReference>
<feature type="domain" description="RNA polymerase Rpb2" evidence="11">
    <location>
        <begin position="305"/>
        <end position="416"/>
    </location>
</feature>
<reference evidence="15 16" key="1">
    <citation type="submission" date="2018-06" db="EMBL/GenBank/DDBJ databases">
        <title>The draft genome sequence of Crocinitomix sp. SM1701.</title>
        <authorList>
            <person name="Zhang X."/>
        </authorList>
    </citation>
    <scope>NUCLEOTIDE SEQUENCE [LARGE SCALE GENOMIC DNA]</scope>
    <source>
        <strain evidence="15 16">SM1701</strain>
    </source>
</reference>
<dbReference type="HAMAP" id="MF_01321">
    <property type="entry name" value="RNApol_bact_RpoB"/>
    <property type="match status" value="1"/>
</dbReference>
<dbReference type="InterPro" id="IPR015712">
    <property type="entry name" value="DNA-dir_RNA_pol_su2"/>
</dbReference>
<dbReference type="Gene3D" id="2.40.50.150">
    <property type="match status" value="1"/>
</dbReference>
<feature type="domain" description="RNA polymerase Rpb2" evidence="10">
    <location>
        <begin position="1196"/>
        <end position="1269"/>
    </location>
</feature>
<evidence type="ECO:0000256" key="5">
    <source>
        <dbReference type="ARBA" id="ARBA00048552"/>
    </source>
</evidence>
<dbReference type="EMBL" id="QKSB01000005">
    <property type="protein sequence ID" value="PZE16927.1"/>
    <property type="molecule type" value="Genomic_DNA"/>
</dbReference>
<dbReference type="Pfam" id="PF04560">
    <property type="entry name" value="RNA_pol_Rpb2_7"/>
    <property type="match status" value="1"/>
</dbReference>
<feature type="domain" description="RNA polymerase beta subunit protrusion" evidence="12">
    <location>
        <begin position="26"/>
        <end position="461"/>
    </location>
</feature>
<evidence type="ECO:0000256" key="1">
    <source>
        <dbReference type="ARBA" id="ARBA00022478"/>
    </source>
</evidence>
<evidence type="ECO:0000256" key="4">
    <source>
        <dbReference type="ARBA" id="ARBA00023163"/>
    </source>
</evidence>
<comment type="subunit">
    <text evidence="6 8">The RNAP catalytic core consists of 2 alpha, 1 beta, 1 beta' and 1 omega subunit. When a sigma factor is associated with the core the holoenzyme is formed, which can initiate transcription.</text>
</comment>
<evidence type="ECO:0000259" key="12">
    <source>
        <dbReference type="Pfam" id="PF04563"/>
    </source>
</evidence>
<evidence type="ECO:0000256" key="3">
    <source>
        <dbReference type="ARBA" id="ARBA00022695"/>
    </source>
</evidence>
<dbReference type="RefSeq" id="WP_111062973.1">
    <property type="nucleotide sequence ID" value="NZ_JBHUCU010000032.1"/>
</dbReference>
<dbReference type="Pfam" id="PF04565">
    <property type="entry name" value="RNA_pol_Rpb2_3"/>
    <property type="match status" value="1"/>
</dbReference>
<dbReference type="Pfam" id="PF04561">
    <property type="entry name" value="RNA_pol_Rpb2_2"/>
    <property type="match status" value="2"/>
</dbReference>
<dbReference type="Gene3D" id="3.90.1800.10">
    <property type="entry name" value="RNA polymerase alpha subunit dimerisation domain"/>
    <property type="match status" value="1"/>
</dbReference>
<feature type="domain" description="RNA polymerase Rpb2" evidence="11">
    <location>
        <begin position="150"/>
        <end position="219"/>
    </location>
</feature>
<comment type="catalytic activity">
    <reaction evidence="5 6 8">
        <text>RNA(n) + a ribonucleoside 5'-triphosphate = RNA(n+1) + diphosphate</text>
        <dbReference type="Rhea" id="RHEA:21248"/>
        <dbReference type="Rhea" id="RHEA-COMP:14527"/>
        <dbReference type="Rhea" id="RHEA-COMP:17342"/>
        <dbReference type="ChEBI" id="CHEBI:33019"/>
        <dbReference type="ChEBI" id="CHEBI:61557"/>
        <dbReference type="ChEBI" id="CHEBI:140395"/>
        <dbReference type="EC" id="2.7.7.6"/>
    </reaction>
</comment>
<gene>
    <name evidence="6 15" type="primary">rpoB</name>
    <name evidence="15" type="ORF">DNU06_09215</name>
</gene>
<dbReference type="InterPro" id="IPR037033">
    <property type="entry name" value="DNA-dir_RNAP_su2_hyb_sf"/>
</dbReference>
<dbReference type="Proteomes" id="UP000249248">
    <property type="component" value="Unassembled WGS sequence"/>
</dbReference>
<dbReference type="NCBIfam" id="TIGR02013">
    <property type="entry name" value="rpoB"/>
    <property type="match status" value="1"/>
</dbReference>
<keyword evidence="4 6" id="KW-0804">Transcription</keyword>
<proteinExistence type="inferred from homology"/>
<comment type="function">
    <text evidence="6 8">DNA-dependent RNA polymerase catalyzes the transcription of DNA into RNA using the four ribonucleoside triphosphates as substrates.</text>
</comment>
<dbReference type="InterPro" id="IPR007121">
    <property type="entry name" value="RNA_pol_bsu_CS"/>
</dbReference>
<dbReference type="Gene3D" id="2.40.50.100">
    <property type="match status" value="1"/>
</dbReference>
<dbReference type="NCBIfam" id="NF001616">
    <property type="entry name" value="PRK00405.1"/>
    <property type="match status" value="1"/>
</dbReference>
<dbReference type="InterPro" id="IPR007644">
    <property type="entry name" value="RNA_pol_bsu_protrusion"/>
</dbReference>
<dbReference type="OrthoDB" id="9803954at2"/>
<dbReference type="GO" id="GO:0000428">
    <property type="term" value="C:DNA-directed RNA polymerase complex"/>
    <property type="evidence" value="ECO:0007669"/>
    <property type="project" value="UniProtKB-KW"/>
</dbReference>
<dbReference type="InterPro" id="IPR007645">
    <property type="entry name" value="RNA_pol_Rpb2_3"/>
</dbReference>
<name>A0A2W1MYI7_9FLAO</name>
<accession>A0A2W1MYI7</accession>
<feature type="domain" description="DNA-directed RNA polymerase beta subunit external 1" evidence="14">
    <location>
        <begin position="553"/>
        <end position="619"/>
    </location>
</feature>
<keyword evidence="3 6" id="KW-0548">Nucleotidyltransferase</keyword>
<dbReference type="InterPro" id="IPR019462">
    <property type="entry name" value="DNA-dir_RNA_pol_bsu_external_1"/>
</dbReference>
<dbReference type="Pfam" id="PF04563">
    <property type="entry name" value="RNA_pol_Rpb2_1"/>
    <property type="match status" value="1"/>
</dbReference>
<dbReference type="EC" id="2.7.7.6" evidence="6 8"/>
<keyword evidence="16" id="KW-1185">Reference proteome</keyword>
<dbReference type="GO" id="GO:0006351">
    <property type="term" value="P:DNA-templated transcription"/>
    <property type="evidence" value="ECO:0007669"/>
    <property type="project" value="UniProtKB-UniRule"/>
</dbReference>
<dbReference type="InterPro" id="IPR007641">
    <property type="entry name" value="RNA_pol_Rpb2_7"/>
</dbReference>
<dbReference type="CDD" id="cd00653">
    <property type="entry name" value="RNA_pol_B_RPB2"/>
    <property type="match status" value="1"/>
</dbReference>
<dbReference type="GO" id="GO:0003899">
    <property type="term" value="F:DNA-directed RNA polymerase activity"/>
    <property type="evidence" value="ECO:0007669"/>
    <property type="project" value="UniProtKB-UniRule"/>
</dbReference>
<comment type="caution">
    <text evidence="15">The sequence shown here is derived from an EMBL/GenBank/DDBJ whole genome shotgun (WGS) entry which is preliminary data.</text>
</comment>
<feature type="domain" description="DNA-directed RNA polymerase subunit 2 hybrid-binding" evidence="9">
    <location>
        <begin position="684"/>
        <end position="1194"/>
    </location>
</feature>
<dbReference type="Gene3D" id="3.90.1100.10">
    <property type="match status" value="1"/>
</dbReference>
<evidence type="ECO:0000259" key="10">
    <source>
        <dbReference type="Pfam" id="PF04560"/>
    </source>
</evidence>
<dbReference type="InterPro" id="IPR010243">
    <property type="entry name" value="RNA_pol_bsu_bac"/>
</dbReference>
<dbReference type="PANTHER" id="PTHR20856">
    <property type="entry name" value="DNA-DIRECTED RNA POLYMERASE I SUBUNIT 2"/>
    <property type="match status" value="1"/>
</dbReference>
<evidence type="ECO:0000313" key="16">
    <source>
        <dbReference type="Proteomes" id="UP000249248"/>
    </source>
</evidence>
<dbReference type="GO" id="GO:0003677">
    <property type="term" value="F:DNA binding"/>
    <property type="evidence" value="ECO:0007669"/>
    <property type="project" value="UniProtKB-UniRule"/>
</dbReference>
<evidence type="ECO:0000259" key="9">
    <source>
        <dbReference type="Pfam" id="PF00562"/>
    </source>
</evidence>
<dbReference type="GO" id="GO:0032549">
    <property type="term" value="F:ribonucleoside binding"/>
    <property type="evidence" value="ECO:0007669"/>
    <property type="project" value="InterPro"/>
</dbReference>
<dbReference type="Gene3D" id="2.30.150.10">
    <property type="entry name" value="DNA-directed RNA polymerase, beta subunit, external 1 domain"/>
    <property type="match status" value="1"/>
</dbReference>
<dbReference type="InterPro" id="IPR037034">
    <property type="entry name" value="RNA_pol_Rpb2_2_sf"/>
</dbReference>
<dbReference type="Pfam" id="PF00562">
    <property type="entry name" value="RNA_pol_Rpb2_6"/>
    <property type="match status" value="1"/>
</dbReference>
<evidence type="ECO:0000259" key="13">
    <source>
        <dbReference type="Pfam" id="PF04565"/>
    </source>
</evidence>
<dbReference type="PROSITE" id="PS01166">
    <property type="entry name" value="RNA_POL_BETA"/>
    <property type="match status" value="1"/>
</dbReference>
<evidence type="ECO:0000256" key="8">
    <source>
        <dbReference type="RuleBase" id="RU363031"/>
    </source>
</evidence>
<dbReference type="Pfam" id="PF10385">
    <property type="entry name" value="RNA_pol_Rpb2_45"/>
    <property type="match status" value="1"/>
</dbReference>
<dbReference type="AlphaFoldDB" id="A0A2W1MYI7"/>
<evidence type="ECO:0000256" key="7">
    <source>
        <dbReference type="RuleBase" id="RU000434"/>
    </source>
</evidence>
<feature type="domain" description="RNA polymerase Rpb2" evidence="13">
    <location>
        <begin position="475"/>
        <end position="543"/>
    </location>
</feature>
<evidence type="ECO:0000256" key="6">
    <source>
        <dbReference type="HAMAP-Rule" id="MF_01321"/>
    </source>
</evidence>
<keyword evidence="1 6" id="KW-0240">DNA-directed RNA polymerase</keyword>
<dbReference type="InterPro" id="IPR014724">
    <property type="entry name" value="RNA_pol_RPB2_OB-fold"/>
</dbReference>
<comment type="similarity">
    <text evidence="6 7">Belongs to the RNA polymerase beta chain family.</text>
</comment>